<evidence type="ECO:0000256" key="1">
    <source>
        <dbReference type="ARBA" id="ARBA00008857"/>
    </source>
</evidence>
<comment type="similarity">
    <text evidence="1">Belongs to the 'phage' integrase family.</text>
</comment>
<dbReference type="Gene3D" id="1.10.443.10">
    <property type="entry name" value="Intergrase catalytic core"/>
    <property type="match status" value="1"/>
</dbReference>
<dbReference type="Pfam" id="PF17293">
    <property type="entry name" value="Arm-DNA-bind_5"/>
    <property type="match status" value="1"/>
</dbReference>
<keyword evidence="6" id="KW-1185">Reference proteome</keyword>
<dbReference type="InterPro" id="IPR011010">
    <property type="entry name" value="DNA_brk_join_enz"/>
</dbReference>
<dbReference type="PANTHER" id="PTHR30349:SF64">
    <property type="entry name" value="PROPHAGE INTEGRASE INTD-RELATED"/>
    <property type="match status" value="1"/>
</dbReference>
<dbReference type="Gene3D" id="1.10.150.130">
    <property type="match status" value="1"/>
</dbReference>
<dbReference type="CDD" id="cd01185">
    <property type="entry name" value="INTN1_C_like"/>
    <property type="match status" value="1"/>
</dbReference>
<evidence type="ECO:0000256" key="2">
    <source>
        <dbReference type="ARBA" id="ARBA00023125"/>
    </source>
</evidence>
<dbReference type="Proteomes" id="UP000321479">
    <property type="component" value="Chromosome"/>
</dbReference>
<dbReference type="AlphaFoldDB" id="A0A5B8UUZ9"/>
<dbReference type="Pfam" id="PF00589">
    <property type="entry name" value="Phage_integrase"/>
    <property type="match status" value="1"/>
</dbReference>
<feature type="domain" description="Tyr recombinase" evidence="4">
    <location>
        <begin position="221"/>
        <end position="399"/>
    </location>
</feature>
<reference evidence="5 6" key="1">
    <citation type="journal article" date="2017" name="Curr. Microbiol.">
        <title>Mucilaginibacter ginsenosidivorans sp. nov., Isolated from Soil of Ginseng Field.</title>
        <authorList>
            <person name="Kim M.M."/>
            <person name="Siddiqi M.Z."/>
            <person name="Im W.T."/>
        </authorList>
    </citation>
    <scope>NUCLEOTIDE SEQUENCE [LARGE SCALE GENOMIC DNA]</scope>
    <source>
        <strain evidence="5 6">Gsoil 3017</strain>
    </source>
</reference>
<dbReference type="KEGG" id="mgin:FRZ54_08340"/>
<gene>
    <name evidence="5" type="ORF">FRZ54_08340</name>
</gene>
<dbReference type="PROSITE" id="PS51898">
    <property type="entry name" value="TYR_RECOMBINASE"/>
    <property type="match status" value="1"/>
</dbReference>
<dbReference type="RefSeq" id="WP_147031172.1">
    <property type="nucleotide sequence ID" value="NZ_CP042436.1"/>
</dbReference>
<name>A0A5B8UUZ9_9SPHI</name>
<sequence>MLEKSFGLLFFLKSSKSQRDQNLRTVYLRITVDGSAKELSTKRIWPQERWSQSAGRATGNKEDARALNTYLDVLCSEVYKAKQHLIESGKPITADALKNLLTGQGDESRKIVAVFDEHNAQMKALVGAEFAPSTLTRYKTARDHTAAFIKWQYGKDDLSLADLNYEFVTQFTFWLKTERKCGHNAAVKYIGNLKKIVLDCIKKGWLLRDPFANFKMNRKEVDRVALTRDELKRIAKKDFENERLNNVRDIFLFSCYTGLAYIDVYNLRRSEIIDGVDNSKWIITRRQKTDSATRLPLLPGALEIMARYEDHPKCVSKGLVLPVLTNQKMNSYLKEIADQSKVNKNLTFHIARHTFATTVTLSNGVPIETVSKMLGHKSLKQTQHYAKIVDTKISEDMAILKKKLRLT</sequence>
<keyword evidence="3" id="KW-0233">DNA recombination</keyword>
<dbReference type="OrthoDB" id="892893at2"/>
<dbReference type="InterPro" id="IPR010998">
    <property type="entry name" value="Integrase_recombinase_N"/>
</dbReference>
<dbReference type="SUPFAM" id="SSF56349">
    <property type="entry name" value="DNA breaking-rejoining enzymes"/>
    <property type="match status" value="1"/>
</dbReference>
<proteinExistence type="inferred from homology"/>
<dbReference type="InterPro" id="IPR050090">
    <property type="entry name" value="Tyrosine_recombinase_XerCD"/>
</dbReference>
<organism evidence="5 6">
    <name type="scientific">Mucilaginibacter ginsenosidivorans</name>
    <dbReference type="NCBI Taxonomy" id="398053"/>
    <lineage>
        <taxon>Bacteria</taxon>
        <taxon>Pseudomonadati</taxon>
        <taxon>Bacteroidota</taxon>
        <taxon>Sphingobacteriia</taxon>
        <taxon>Sphingobacteriales</taxon>
        <taxon>Sphingobacteriaceae</taxon>
        <taxon>Mucilaginibacter</taxon>
    </lineage>
</organism>
<dbReference type="InterPro" id="IPR035386">
    <property type="entry name" value="Arm-DNA-bind_5"/>
</dbReference>
<dbReference type="GO" id="GO:0003677">
    <property type="term" value="F:DNA binding"/>
    <property type="evidence" value="ECO:0007669"/>
    <property type="project" value="UniProtKB-KW"/>
</dbReference>
<dbReference type="GO" id="GO:0006310">
    <property type="term" value="P:DNA recombination"/>
    <property type="evidence" value="ECO:0007669"/>
    <property type="project" value="UniProtKB-KW"/>
</dbReference>
<keyword evidence="2" id="KW-0238">DNA-binding</keyword>
<protein>
    <submittedName>
        <fullName evidence="5">Site-specific integrase</fullName>
    </submittedName>
</protein>
<dbReference type="InterPro" id="IPR002104">
    <property type="entry name" value="Integrase_catalytic"/>
</dbReference>
<dbReference type="PANTHER" id="PTHR30349">
    <property type="entry name" value="PHAGE INTEGRASE-RELATED"/>
    <property type="match status" value="1"/>
</dbReference>
<dbReference type="GO" id="GO:0015074">
    <property type="term" value="P:DNA integration"/>
    <property type="evidence" value="ECO:0007669"/>
    <property type="project" value="InterPro"/>
</dbReference>
<dbReference type="Pfam" id="PF13102">
    <property type="entry name" value="Phage_int_SAM_5"/>
    <property type="match status" value="1"/>
</dbReference>
<dbReference type="InterPro" id="IPR025269">
    <property type="entry name" value="SAM-like_dom"/>
</dbReference>
<evidence type="ECO:0000313" key="5">
    <source>
        <dbReference type="EMBL" id="QEC62595.1"/>
    </source>
</evidence>
<evidence type="ECO:0000256" key="3">
    <source>
        <dbReference type="ARBA" id="ARBA00023172"/>
    </source>
</evidence>
<accession>A0A5B8UUZ9</accession>
<dbReference type="EMBL" id="CP042436">
    <property type="protein sequence ID" value="QEC62595.1"/>
    <property type="molecule type" value="Genomic_DNA"/>
</dbReference>
<evidence type="ECO:0000259" key="4">
    <source>
        <dbReference type="PROSITE" id="PS51898"/>
    </source>
</evidence>
<evidence type="ECO:0000313" key="6">
    <source>
        <dbReference type="Proteomes" id="UP000321479"/>
    </source>
</evidence>
<dbReference type="InterPro" id="IPR013762">
    <property type="entry name" value="Integrase-like_cat_sf"/>
</dbReference>